<organism evidence="2 3">
    <name type="scientific">Cyclotella cryptica</name>
    <dbReference type="NCBI Taxonomy" id="29204"/>
    <lineage>
        <taxon>Eukaryota</taxon>
        <taxon>Sar</taxon>
        <taxon>Stramenopiles</taxon>
        <taxon>Ochrophyta</taxon>
        <taxon>Bacillariophyta</taxon>
        <taxon>Coscinodiscophyceae</taxon>
        <taxon>Thalassiosirophycidae</taxon>
        <taxon>Stephanodiscales</taxon>
        <taxon>Stephanodiscaceae</taxon>
        <taxon>Cyclotella</taxon>
    </lineage>
</organism>
<sequence length="269" mass="30013">MVTTFSARFQSIKSRCAPLLGKRRLELQASDFSTSRMISSNSDVSWEISGHRHARDSDDFCPMKRRKKQELTYPTDPTEAVLEKAGRHALPTPPLRRERALPTGSVDLSLVKVVDASEYDKNFNSRNFADNSKDENVKINDKDATIGSEHDIYYSAFYADYASLVQSTRQYYAVSPSESKFNNEDKKSESSSSMGGLSSWTPNSSNQDLNDNKKIDNDNRSDQSSLDEEESSADSSSSESRSPSPLPKDIENIDKANRSKTAHPFSVVG</sequence>
<feature type="compositionally biased region" description="Low complexity" evidence="1">
    <location>
        <begin position="233"/>
        <end position="243"/>
    </location>
</feature>
<accession>A0ABD3QWR4</accession>
<feature type="compositionally biased region" description="Basic and acidic residues" evidence="1">
    <location>
        <begin position="248"/>
        <end position="257"/>
    </location>
</feature>
<evidence type="ECO:0000313" key="3">
    <source>
        <dbReference type="Proteomes" id="UP001516023"/>
    </source>
</evidence>
<feature type="region of interest" description="Disordered" evidence="1">
    <location>
        <begin position="175"/>
        <end position="269"/>
    </location>
</feature>
<proteinExistence type="predicted"/>
<reference evidence="2 3" key="1">
    <citation type="journal article" date="2020" name="G3 (Bethesda)">
        <title>Improved Reference Genome for Cyclotella cryptica CCMP332, a Model for Cell Wall Morphogenesis, Salinity Adaptation, and Lipid Production in Diatoms (Bacillariophyta).</title>
        <authorList>
            <person name="Roberts W.R."/>
            <person name="Downey K.M."/>
            <person name="Ruck E.C."/>
            <person name="Traller J.C."/>
            <person name="Alverson A.J."/>
        </authorList>
    </citation>
    <scope>NUCLEOTIDE SEQUENCE [LARGE SCALE GENOMIC DNA]</scope>
    <source>
        <strain evidence="2 3">CCMP332</strain>
    </source>
</reference>
<evidence type="ECO:0000313" key="2">
    <source>
        <dbReference type="EMBL" id="KAL3803516.1"/>
    </source>
</evidence>
<comment type="caution">
    <text evidence="2">The sequence shown here is derived from an EMBL/GenBank/DDBJ whole genome shotgun (WGS) entry which is preliminary data.</text>
</comment>
<dbReference type="EMBL" id="JABMIG020000013">
    <property type="protein sequence ID" value="KAL3803516.1"/>
    <property type="molecule type" value="Genomic_DNA"/>
</dbReference>
<gene>
    <name evidence="2" type="ORF">HJC23_014064</name>
</gene>
<keyword evidence="3" id="KW-1185">Reference proteome</keyword>
<name>A0ABD3QWR4_9STRA</name>
<feature type="compositionally biased region" description="Low complexity" evidence="1">
    <location>
        <begin position="190"/>
        <end position="199"/>
    </location>
</feature>
<evidence type="ECO:0000256" key="1">
    <source>
        <dbReference type="SAM" id="MobiDB-lite"/>
    </source>
</evidence>
<dbReference type="Proteomes" id="UP001516023">
    <property type="component" value="Unassembled WGS sequence"/>
</dbReference>
<protein>
    <submittedName>
        <fullName evidence="2">Uncharacterized protein</fullName>
    </submittedName>
</protein>
<dbReference type="AlphaFoldDB" id="A0ABD3QWR4"/>
<feature type="compositionally biased region" description="Basic and acidic residues" evidence="1">
    <location>
        <begin position="210"/>
        <end position="221"/>
    </location>
</feature>